<proteinExistence type="predicted"/>
<protein>
    <submittedName>
        <fullName evidence="1">Uncharacterized protein</fullName>
    </submittedName>
</protein>
<gene>
    <name evidence="1" type="ORF">BLNAU_5191</name>
</gene>
<evidence type="ECO:0000313" key="1">
    <source>
        <dbReference type="EMBL" id="KAK2959702.1"/>
    </source>
</evidence>
<reference evidence="1 2" key="1">
    <citation type="journal article" date="2022" name="bioRxiv">
        <title>Genomics of Preaxostyla Flagellates Illuminates Evolutionary Transitions and the Path Towards Mitochondrial Loss.</title>
        <authorList>
            <person name="Novak L.V.F."/>
            <person name="Treitli S.C."/>
            <person name="Pyrih J."/>
            <person name="Halakuc P."/>
            <person name="Pipaliya S.V."/>
            <person name="Vacek V."/>
            <person name="Brzon O."/>
            <person name="Soukal P."/>
            <person name="Eme L."/>
            <person name="Dacks J.B."/>
            <person name="Karnkowska A."/>
            <person name="Elias M."/>
            <person name="Hampl V."/>
        </authorList>
    </citation>
    <scope>NUCLEOTIDE SEQUENCE [LARGE SCALE GENOMIC DNA]</scope>
    <source>
        <strain evidence="1">NAU3</strain>
        <tissue evidence="1">Gut</tissue>
    </source>
</reference>
<accession>A0ABQ9Y7F9</accession>
<sequence>MATHGCVFQTPEEPARICNCTGAVLNRDRSIVTLSLEGRALAEPLGSIWMSFGNTFWKCSFMRDITETHCEADFVVGSTQNATHLKYEGEYTVCMKPAEPDTLLVDSGISVRVPVPPRLTSLENPRERT</sequence>
<dbReference type="EMBL" id="JARBJD010000027">
    <property type="protein sequence ID" value="KAK2959702.1"/>
    <property type="molecule type" value="Genomic_DNA"/>
</dbReference>
<evidence type="ECO:0000313" key="2">
    <source>
        <dbReference type="Proteomes" id="UP001281761"/>
    </source>
</evidence>
<comment type="caution">
    <text evidence="1">The sequence shown here is derived from an EMBL/GenBank/DDBJ whole genome shotgun (WGS) entry which is preliminary data.</text>
</comment>
<name>A0ABQ9Y7F9_9EUKA</name>
<organism evidence="1 2">
    <name type="scientific">Blattamonas nauphoetae</name>
    <dbReference type="NCBI Taxonomy" id="2049346"/>
    <lineage>
        <taxon>Eukaryota</taxon>
        <taxon>Metamonada</taxon>
        <taxon>Preaxostyla</taxon>
        <taxon>Oxymonadida</taxon>
        <taxon>Blattamonas</taxon>
    </lineage>
</organism>
<keyword evidence="2" id="KW-1185">Reference proteome</keyword>
<dbReference type="Proteomes" id="UP001281761">
    <property type="component" value="Unassembled WGS sequence"/>
</dbReference>